<accession>A0A2P5BSQ9</accession>
<evidence type="ECO:0000256" key="1">
    <source>
        <dbReference type="SAM" id="MobiDB-lite"/>
    </source>
</evidence>
<comment type="caution">
    <text evidence="2">The sequence shown here is derived from an EMBL/GenBank/DDBJ whole genome shotgun (WGS) entry which is preliminary data.</text>
</comment>
<name>A0A2P5BSQ9_PARAD</name>
<dbReference type="Gene3D" id="2.40.70.10">
    <property type="entry name" value="Acid Proteases"/>
    <property type="match status" value="1"/>
</dbReference>
<feature type="region of interest" description="Disordered" evidence="1">
    <location>
        <begin position="1"/>
        <end position="55"/>
    </location>
</feature>
<gene>
    <name evidence="2" type="ORF">PanWU01x14_213750</name>
</gene>
<dbReference type="Proteomes" id="UP000237105">
    <property type="component" value="Unassembled WGS sequence"/>
</dbReference>
<proteinExistence type="predicted"/>
<feature type="compositionally biased region" description="Basic and acidic residues" evidence="1">
    <location>
        <begin position="1"/>
        <end position="44"/>
    </location>
</feature>
<dbReference type="AlphaFoldDB" id="A0A2P5BSQ9"/>
<reference evidence="3" key="1">
    <citation type="submission" date="2016-06" db="EMBL/GenBank/DDBJ databases">
        <title>Parallel loss of symbiosis genes in relatives of nitrogen-fixing non-legume Parasponia.</title>
        <authorList>
            <person name="Van Velzen R."/>
            <person name="Holmer R."/>
            <person name="Bu F."/>
            <person name="Rutten L."/>
            <person name="Van Zeijl A."/>
            <person name="Liu W."/>
            <person name="Santuari L."/>
            <person name="Cao Q."/>
            <person name="Sharma T."/>
            <person name="Shen D."/>
            <person name="Roswanjaya Y."/>
            <person name="Wardhani T."/>
            <person name="Kalhor M.S."/>
            <person name="Jansen J."/>
            <person name="Van den Hoogen J."/>
            <person name="Gungor B."/>
            <person name="Hartog M."/>
            <person name="Hontelez J."/>
            <person name="Verver J."/>
            <person name="Yang W.-C."/>
            <person name="Schijlen E."/>
            <person name="Repin R."/>
            <person name="Schilthuizen M."/>
            <person name="Schranz E."/>
            <person name="Heidstra R."/>
            <person name="Miyata K."/>
            <person name="Fedorova E."/>
            <person name="Kohlen W."/>
            <person name="Bisseling T."/>
            <person name="Smit S."/>
            <person name="Geurts R."/>
        </authorList>
    </citation>
    <scope>NUCLEOTIDE SEQUENCE [LARGE SCALE GENOMIC DNA]</scope>
    <source>
        <strain evidence="3">cv. WU1-14</strain>
    </source>
</reference>
<dbReference type="InterPro" id="IPR021109">
    <property type="entry name" value="Peptidase_aspartic_dom_sf"/>
</dbReference>
<keyword evidence="3" id="KW-1185">Reference proteome</keyword>
<dbReference type="OrthoDB" id="1194612at2759"/>
<sequence length="176" mass="19864">MNHDSRGGKIVEKSILEPCEKDDESNSKGKEEVKPIPSEEKIESPHPLPFPHALNNSRKVNHNPEIFKIFKYVKINIPLLDVIKHVPSYAKFLKDLCIVKRKLNVKKRAFLAEQVSSILQNNNSLKYKDLGCPTISCVIGEQKIEQALLDLGASMNLLPYSVYQKLNLGELKSTSV</sequence>
<dbReference type="PANTHER" id="PTHR33067:SF32">
    <property type="entry name" value="ASPARTIC PEPTIDASE DDI1-TYPE DOMAIN-CONTAINING PROTEIN"/>
    <property type="match status" value="1"/>
</dbReference>
<evidence type="ECO:0000313" key="2">
    <source>
        <dbReference type="EMBL" id="PON51805.1"/>
    </source>
</evidence>
<evidence type="ECO:0008006" key="4">
    <source>
        <dbReference type="Google" id="ProtNLM"/>
    </source>
</evidence>
<organism evidence="2 3">
    <name type="scientific">Parasponia andersonii</name>
    <name type="common">Sponia andersonii</name>
    <dbReference type="NCBI Taxonomy" id="3476"/>
    <lineage>
        <taxon>Eukaryota</taxon>
        <taxon>Viridiplantae</taxon>
        <taxon>Streptophyta</taxon>
        <taxon>Embryophyta</taxon>
        <taxon>Tracheophyta</taxon>
        <taxon>Spermatophyta</taxon>
        <taxon>Magnoliopsida</taxon>
        <taxon>eudicotyledons</taxon>
        <taxon>Gunneridae</taxon>
        <taxon>Pentapetalae</taxon>
        <taxon>rosids</taxon>
        <taxon>fabids</taxon>
        <taxon>Rosales</taxon>
        <taxon>Cannabaceae</taxon>
        <taxon>Parasponia</taxon>
    </lineage>
</organism>
<protein>
    <recommendedName>
        <fullName evidence="4">Aspartic peptidase domain containing protein</fullName>
    </recommendedName>
</protein>
<feature type="non-terminal residue" evidence="2">
    <location>
        <position position="176"/>
    </location>
</feature>
<evidence type="ECO:0000313" key="3">
    <source>
        <dbReference type="Proteomes" id="UP000237105"/>
    </source>
</evidence>
<dbReference type="PANTHER" id="PTHR33067">
    <property type="entry name" value="RNA-DIRECTED DNA POLYMERASE-RELATED"/>
    <property type="match status" value="1"/>
</dbReference>
<dbReference type="EMBL" id="JXTB01000228">
    <property type="protein sequence ID" value="PON51805.1"/>
    <property type="molecule type" value="Genomic_DNA"/>
</dbReference>